<proteinExistence type="predicted"/>
<organism evidence="2 3">
    <name type="scientific">Staphylotrichum longicolle</name>
    <dbReference type="NCBI Taxonomy" id="669026"/>
    <lineage>
        <taxon>Eukaryota</taxon>
        <taxon>Fungi</taxon>
        <taxon>Dikarya</taxon>
        <taxon>Ascomycota</taxon>
        <taxon>Pezizomycotina</taxon>
        <taxon>Sordariomycetes</taxon>
        <taxon>Sordariomycetidae</taxon>
        <taxon>Sordariales</taxon>
        <taxon>Chaetomiaceae</taxon>
        <taxon>Staphylotrichum</taxon>
    </lineage>
</organism>
<keyword evidence="3" id="KW-1185">Reference proteome</keyword>
<dbReference type="Proteomes" id="UP001197093">
    <property type="component" value="Unassembled WGS sequence"/>
</dbReference>
<evidence type="ECO:0000256" key="1">
    <source>
        <dbReference type="SAM" id="MobiDB-lite"/>
    </source>
</evidence>
<protein>
    <submittedName>
        <fullName evidence="2">Uncharacterized protein</fullName>
    </submittedName>
</protein>
<reference evidence="2" key="1">
    <citation type="submission" date="2023-02" db="EMBL/GenBank/DDBJ databases">
        <authorList>
            <person name="Palmer J.M."/>
        </authorList>
    </citation>
    <scope>NUCLEOTIDE SEQUENCE</scope>
    <source>
        <strain evidence="2">FW57</strain>
    </source>
</reference>
<comment type="caution">
    <text evidence="2">The sequence shown here is derived from an EMBL/GenBank/DDBJ whole genome shotgun (WGS) entry which is preliminary data.</text>
</comment>
<accession>A0AAD4ETL5</accession>
<name>A0AAD4ETL5_9PEZI</name>
<feature type="region of interest" description="Disordered" evidence="1">
    <location>
        <begin position="44"/>
        <end position="78"/>
    </location>
</feature>
<evidence type="ECO:0000313" key="3">
    <source>
        <dbReference type="Proteomes" id="UP001197093"/>
    </source>
</evidence>
<gene>
    <name evidence="2" type="ORF">NEMBOFW57_006878</name>
</gene>
<dbReference type="EMBL" id="JAHCVI010000003">
    <property type="protein sequence ID" value="KAG7287368.1"/>
    <property type="molecule type" value="Genomic_DNA"/>
</dbReference>
<evidence type="ECO:0000313" key="2">
    <source>
        <dbReference type="EMBL" id="KAG7287368.1"/>
    </source>
</evidence>
<sequence>MPTPRIHLTIDAPLLASPSRDTLVLSRKVNGVFNTALAVASINPPQQSLSPSSSASSAFFSPSSSSPFPSSRAASPSASTTNMLYSQNIFAWDNTFRVAVSHHPSNGGGGALAASLTNAVEVRHGETVRFSRNMLVPATRESGEDEGVAWG</sequence>
<feature type="compositionally biased region" description="Low complexity" evidence="1">
    <location>
        <begin position="50"/>
        <end position="78"/>
    </location>
</feature>
<dbReference type="AlphaFoldDB" id="A0AAD4ETL5"/>